<evidence type="ECO:0008006" key="13">
    <source>
        <dbReference type="Google" id="ProtNLM"/>
    </source>
</evidence>
<gene>
    <name evidence="11" type="ORF">HU200_049124</name>
</gene>
<sequence length="1640" mass="184235">MKQVRCRIKDNHKLGPEGCSGKKENWGKDVKLAHETKHPIDSKQTLGFVSWQCLRIEYRSTQARQNDAKDKGIRWARSAVTALKKDSKNPNARDAALICLTCSWKAVRKQDPVRAPLVGPLASSYNVVAAATCRASAAAAMAELAAGAVSSLLGVLRKEALLLGRIGHDVEFIREEMESMNSFLEHLARTTPPGGEHDEQVRTWMKQVRDLAHDCSNCIDRYLQRGDLGIHRARGGLRRYAWWAYWLVQEMLAQHAAAVRLRELKERARDVGKRRMRYGVQLPSESAGVLTGRGDDDDNVHTQQATAVAGDSSDARREALEPCALEDYCTRKLVEWFDQQAKTTKTNGVAAPPSISIVVPDAVRGRTIADEAQSLAKDYSFERSVPVDLPNGKIDLPLFTNELLCYILRECEGDNRSYIDHRGPVLDDMRTKARGYDLYSKISKIVAKVGDIEKMEAGKSTEQAGDEIKSAVSSKEPMGVILQALWPLINKEGQPPSKQDLEELTSSEKVVKKTAKMLKEYIEKEYKDGGVSPIHLEVSQYEDILRDAYPNNPGSGTKPEEDHGSSAASATTATSKQVTYNHKITLEIIRDLPPPEPQQQQQPSGSAANVEQQAGDGKDQSKEGEPSQKSSPEEKKRTRLVIKGTVDMVTLGGVKEEGSSSNEDPSAKKEASTGTLGAEVASAIKAAKGILWTIRWPIWAQLVNTGIVDKIKGKVKREKTLIIVQDEEDYVSWQWEETRKALGLLGSSFAVMIFTTNNQKAKEYCHPPREPITCSLVGFYHDTVLQLMNLQQQEAHVENEEEEDGSRNKYSKILRDILDKCDPHEFCMKMFAHALYANPNRSREELQRLHDALQQSNKSLATNAKNIIKFSYRDLPREHKTCLLYLAIFPQGHKISRSVLIGRWLTEGLITKEDWPTAVRHAEQCFDGLVDRWLLWPSDIGASGKVKSCILDDRVHGFITKAAKKQHILDGRLSYFWAHHFSLYSGLRLRASDSIEKFVKKLPNHSPQLPSLKLLDLQGCLCLENNQRYLKDICNKIFLLKYLSLRGTNITHLPSEINNLHELEVLDIRQTRVLPERDTRDIVLLKLRRLLAGHVDPKTSSHDKLARGDDMFSYVLIPHKIEKMENMEVLSKVKASSKGSELKDIRKLWQLRKLGVVIDDNEDHLKNFLRAISDLSDCLQSLSIILPETTSQNADPNSKFIGDNIYHRLIQTPKLLESLSINGFTKRIRLLSVLAKGSNELAKVTLTRTLLEEKNLAILAELPKLRCVRLRHNAYDEEELTFKKNDYMHLMYFLVEGANTSDNGKGMTKETAVNFEDEAAPELEKIVLSYSNIRSVCGIGRLKKLKELELTCNKFLLSFSNDDGAAQKKSSDSGSPNQNTQEGAPQQNTQVDGAPVQDTRSSAMEQSTEQEAVVENTQSKTTIIEDTDESKTPEQDTNKSSFIFKAKEFEHLKYFLLVEDSKITNIIFQEGAAPKLEKIVLSLSNEKSEITGGENLSKLKEVELKGGKFLLKSFLKADHIAKVTLRDTQLKKDDLKDLASKPNLRCLVLSENSFEESQISFDKNEFPKLELLKITDCSKINSLSFTDGSAPNLEKIDWSFKEMKSLSGINHLPKLQELEFIGETVPRQKCCNPAELPAHH</sequence>
<dbReference type="EMBL" id="JACEFO010002211">
    <property type="protein sequence ID" value="KAF8672930.1"/>
    <property type="molecule type" value="Genomic_DNA"/>
</dbReference>
<feature type="region of interest" description="Disordered" evidence="7">
    <location>
        <begin position="546"/>
        <end position="578"/>
    </location>
</feature>
<dbReference type="PANTHER" id="PTHR23155">
    <property type="entry name" value="DISEASE RESISTANCE PROTEIN RP"/>
    <property type="match status" value="1"/>
</dbReference>
<feature type="domain" description="Disease resistance protein winged helix" evidence="9">
    <location>
        <begin position="888"/>
        <end position="958"/>
    </location>
</feature>
<evidence type="ECO:0000259" key="10">
    <source>
        <dbReference type="Pfam" id="PF23598"/>
    </source>
</evidence>
<name>A0A835AUA6_9POAL</name>
<dbReference type="Pfam" id="PF23598">
    <property type="entry name" value="LRR_14"/>
    <property type="match status" value="1"/>
</dbReference>
<feature type="domain" description="Disease resistance R13L4/SHOC-2-like LRR" evidence="10">
    <location>
        <begin position="995"/>
        <end position="1350"/>
    </location>
</feature>
<evidence type="ECO:0000256" key="6">
    <source>
        <dbReference type="ARBA" id="ARBA00023054"/>
    </source>
</evidence>
<dbReference type="SUPFAM" id="SSF52058">
    <property type="entry name" value="L domain-like"/>
    <property type="match status" value="2"/>
</dbReference>
<dbReference type="GO" id="GO:0098542">
    <property type="term" value="P:defense response to other organism"/>
    <property type="evidence" value="ECO:0007669"/>
    <property type="project" value="TreeGrafter"/>
</dbReference>
<accession>A0A835AUA6</accession>
<feature type="compositionally biased region" description="Polar residues" evidence="7">
    <location>
        <begin position="1372"/>
        <end position="1391"/>
    </location>
</feature>
<comment type="caution">
    <text evidence="11">The sequence shown here is derived from an EMBL/GenBank/DDBJ whole genome shotgun (WGS) entry which is preliminary data.</text>
</comment>
<dbReference type="InterPro" id="IPR032675">
    <property type="entry name" value="LRR_dom_sf"/>
</dbReference>
<dbReference type="InterPro" id="IPR044974">
    <property type="entry name" value="Disease_R_plants"/>
</dbReference>
<keyword evidence="4" id="KW-0547">Nucleotide-binding</keyword>
<dbReference type="InterPro" id="IPR027417">
    <property type="entry name" value="P-loop_NTPase"/>
</dbReference>
<dbReference type="InterPro" id="IPR058922">
    <property type="entry name" value="WHD_DRP"/>
</dbReference>
<dbReference type="SUPFAM" id="SSF52540">
    <property type="entry name" value="P-loop containing nucleoside triphosphate hydrolases"/>
    <property type="match status" value="1"/>
</dbReference>
<dbReference type="InterPro" id="IPR055414">
    <property type="entry name" value="LRR_R13L4/SHOC2-like"/>
</dbReference>
<dbReference type="Gene3D" id="3.80.10.10">
    <property type="entry name" value="Ribonuclease Inhibitor"/>
    <property type="match status" value="2"/>
</dbReference>
<evidence type="ECO:0000313" key="11">
    <source>
        <dbReference type="EMBL" id="KAF8672930.1"/>
    </source>
</evidence>
<feature type="compositionally biased region" description="Low complexity" evidence="7">
    <location>
        <begin position="565"/>
        <end position="575"/>
    </location>
</feature>
<evidence type="ECO:0000256" key="4">
    <source>
        <dbReference type="ARBA" id="ARBA00022741"/>
    </source>
</evidence>
<dbReference type="InterPro" id="IPR041118">
    <property type="entry name" value="Rx_N"/>
</dbReference>
<evidence type="ECO:0000256" key="7">
    <source>
        <dbReference type="SAM" id="MobiDB-lite"/>
    </source>
</evidence>
<keyword evidence="6" id="KW-0175">Coiled coil</keyword>
<dbReference type="InterPro" id="IPR038005">
    <property type="entry name" value="RX-like_CC"/>
</dbReference>
<organism evidence="11 12">
    <name type="scientific">Digitaria exilis</name>
    <dbReference type="NCBI Taxonomy" id="1010633"/>
    <lineage>
        <taxon>Eukaryota</taxon>
        <taxon>Viridiplantae</taxon>
        <taxon>Streptophyta</taxon>
        <taxon>Embryophyta</taxon>
        <taxon>Tracheophyta</taxon>
        <taxon>Spermatophyta</taxon>
        <taxon>Magnoliopsida</taxon>
        <taxon>Liliopsida</taxon>
        <taxon>Poales</taxon>
        <taxon>Poaceae</taxon>
        <taxon>PACMAD clade</taxon>
        <taxon>Panicoideae</taxon>
        <taxon>Panicodae</taxon>
        <taxon>Paniceae</taxon>
        <taxon>Anthephorinae</taxon>
        <taxon>Digitaria</taxon>
    </lineage>
</organism>
<comment type="similarity">
    <text evidence="1">Belongs to the disease resistance NB-LRR family.</text>
</comment>
<keyword evidence="3" id="KW-0677">Repeat</keyword>
<dbReference type="Pfam" id="PF23559">
    <property type="entry name" value="WHD_DRP"/>
    <property type="match status" value="1"/>
</dbReference>
<dbReference type="OrthoDB" id="598581at2759"/>
<dbReference type="CDD" id="cd14798">
    <property type="entry name" value="RX-CC_like"/>
    <property type="match status" value="1"/>
</dbReference>
<dbReference type="Pfam" id="PF18052">
    <property type="entry name" value="Rx_N"/>
    <property type="match status" value="1"/>
</dbReference>
<evidence type="ECO:0000313" key="12">
    <source>
        <dbReference type="Proteomes" id="UP000636709"/>
    </source>
</evidence>
<keyword evidence="5" id="KW-0611">Plant defense</keyword>
<evidence type="ECO:0000259" key="9">
    <source>
        <dbReference type="Pfam" id="PF23559"/>
    </source>
</evidence>
<evidence type="ECO:0000256" key="5">
    <source>
        <dbReference type="ARBA" id="ARBA00022821"/>
    </source>
</evidence>
<evidence type="ECO:0000256" key="1">
    <source>
        <dbReference type="ARBA" id="ARBA00008894"/>
    </source>
</evidence>
<evidence type="ECO:0000259" key="8">
    <source>
        <dbReference type="Pfam" id="PF18052"/>
    </source>
</evidence>
<reference evidence="11" key="1">
    <citation type="submission" date="2020-07" db="EMBL/GenBank/DDBJ databases">
        <title>Genome sequence and genetic diversity analysis of an under-domesticated orphan crop, white fonio (Digitaria exilis).</title>
        <authorList>
            <person name="Bennetzen J.L."/>
            <person name="Chen S."/>
            <person name="Ma X."/>
            <person name="Wang X."/>
            <person name="Yssel A.E.J."/>
            <person name="Chaluvadi S.R."/>
            <person name="Johnson M."/>
            <person name="Gangashetty P."/>
            <person name="Hamidou F."/>
            <person name="Sanogo M.D."/>
            <person name="Zwaenepoel A."/>
            <person name="Wallace J."/>
            <person name="Van De Peer Y."/>
            <person name="Van Deynze A."/>
        </authorList>
    </citation>
    <scope>NUCLEOTIDE SEQUENCE</scope>
    <source>
        <tissue evidence="11">Leaves</tissue>
    </source>
</reference>
<feature type="compositionally biased region" description="Basic and acidic residues" evidence="7">
    <location>
        <begin position="616"/>
        <end position="636"/>
    </location>
</feature>
<evidence type="ECO:0000256" key="3">
    <source>
        <dbReference type="ARBA" id="ARBA00022737"/>
    </source>
</evidence>
<feature type="region of interest" description="Disordered" evidence="7">
    <location>
        <begin position="1365"/>
        <end position="1437"/>
    </location>
</feature>
<dbReference type="Proteomes" id="UP000636709">
    <property type="component" value="Unassembled WGS sequence"/>
</dbReference>
<dbReference type="Gene3D" id="1.20.5.4130">
    <property type="match status" value="1"/>
</dbReference>
<feature type="compositionally biased region" description="Polar residues" evidence="7">
    <location>
        <begin position="1398"/>
        <end position="1424"/>
    </location>
</feature>
<dbReference type="GO" id="GO:0000166">
    <property type="term" value="F:nucleotide binding"/>
    <property type="evidence" value="ECO:0007669"/>
    <property type="project" value="UniProtKB-KW"/>
</dbReference>
<keyword evidence="12" id="KW-1185">Reference proteome</keyword>
<evidence type="ECO:0000256" key="2">
    <source>
        <dbReference type="ARBA" id="ARBA00022614"/>
    </source>
</evidence>
<dbReference type="PANTHER" id="PTHR23155:SF1062">
    <property type="entry name" value="OS11G0579400 PROTEIN"/>
    <property type="match status" value="1"/>
</dbReference>
<feature type="region of interest" description="Disordered" evidence="7">
    <location>
        <begin position="593"/>
        <end position="675"/>
    </location>
</feature>
<proteinExistence type="inferred from homology"/>
<dbReference type="Gene3D" id="1.10.10.10">
    <property type="entry name" value="Winged helix-like DNA-binding domain superfamily/Winged helix DNA-binding domain"/>
    <property type="match status" value="1"/>
</dbReference>
<dbReference type="InterPro" id="IPR036388">
    <property type="entry name" value="WH-like_DNA-bd_sf"/>
</dbReference>
<protein>
    <recommendedName>
        <fullName evidence="13">Rx N-terminal domain-containing protein</fullName>
    </recommendedName>
</protein>
<feature type="domain" description="Disease resistance N-terminal" evidence="8">
    <location>
        <begin position="149"/>
        <end position="225"/>
    </location>
</feature>
<keyword evidence="2" id="KW-0433">Leucine-rich repeat</keyword>